<evidence type="ECO:0000313" key="10">
    <source>
        <dbReference type="WBParaSite" id="nRc.2.0.1.t28399-RA"/>
    </source>
</evidence>
<evidence type="ECO:0000313" key="9">
    <source>
        <dbReference type="Proteomes" id="UP000887565"/>
    </source>
</evidence>
<organism evidence="9 10">
    <name type="scientific">Romanomermis culicivorax</name>
    <name type="common">Nematode worm</name>
    <dbReference type="NCBI Taxonomy" id="13658"/>
    <lineage>
        <taxon>Eukaryota</taxon>
        <taxon>Metazoa</taxon>
        <taxon>Ecdysozoa</taxon>
        <taxon>Nematoda</taxon>
        <taxon>Enoplea</taxon>
        <taxon>Dorylaimia</taxon>
        <taxon>Mermithida</taxon>
        <taxon>Mermithoidea</taxon>
        <taxon>Mermithidae</taxon>
        <taxon>Romanomermis</taxon>
    </lineage>
</organism>
<dbReference type="Proteomes" id="UP000887565">
    <property type="component" value="Unplaced"/>
</dbReference>
<dbReference type="WBParaSite" id="nRc.2.0.1.t28399-RA">
    <property type="protein sequence ID" value="nRc.2.0.1.t28399-RA"/>
    <property type="gene ID" value="nRc.2.0.1.g28399"/>
</dbReference>
<keyword evidence="7" id="KW-0999">Mitochondrion inner membrane</keyword>
<dbReference type="InterPro" id="IPR019166">
    <property type="entry name" value="MIC26/MIC27"/>
</dbReference>
<feature type="region of interest" description="Disordered" evidence="8">
    <location>
        <begin position="151"/>
        <end position="174"/>
    </location>
</feature>
<keyword evidence="9" id="KW-1185">Reference proteome</keyword>
<dbReference type="Pfam" id="PF09769">
    <property type="entry name" value="ApoO"/>
    <property type="match status" value="1"/>
</dbReference>
<evidence type="ECO:0000256" key="4">
    <source>
        <dbReference type="ARBA" id="ARBA00022989"/>
    </source>
</evidence>
<keyword evidence="5 7" id="KW-0496">Mitochondrion</keyword>
<evidence type="ECO:0000256" key="1">
    <source>
        <dbReference type="ARBA" id="ARBA00004325"/>
    </source>
</evidence>
<comment type="subcellular location">
    <subcellularLocation>
        <location evidence="7">Mitochondrion inner membrane</location>
    </subcellularLocation>
    <subcellularLocation>
        <location evidence="1">Mitochondrion membrane</location>
    </subcellularLocation>
</comment>
<name>A0A915JQ64_ROMCU</name>
<comment type="function">
    <text evidence="7">Component of the MICOS complex, a large protein complex of the mitochondrial inner membrane that plays crucial roles in the maintenance of crista junctions, inner membrane architecture, and formation of contact sites to the outer membrane.</text>
</comment>
<dbReference type="GO" id="GO:0061617">
    <property type="term" value="C:MICOS complex"/>
    <property type="evidence" value="ECO:0007669"/>
    <property type="project" value="UniProtKB-UniRule"/>
</dbReference>
<evidence type="ECO:0000256" key="8">
    <source>
        <dbReference type="SAM" id="MobiDB-lite"/>
    </source>
</evidence>
<sequence>MPTKRVDELPLYPTAEPLANEDAQKVCHKYGKVEAYIGDFRRSYLSPIYGFFASQLSKLENASNISKKYYANIMPYFYDENKTDVTKAIFIGVAGMGGFLWGYRRGGYFKKVTYPAFCAGLAATFCYPNQSIDFARIGYAHAKQAIDEFVEPPTPKLKKTNQSIDNSTNEKSLK</sequence>
<keyword evidence="6" id="KW-0472">Membrane</keyword>
<reference evidence="10" key="1">
    <citation type="submission" date="2022-11" db="UniProtKB">
        <authorList>
            <consortium name="WormBaseParasite"/>
        </authorList>
    </citation>
    <scope>IDENTIFICATION</scope>
</reference>
<keyword evidence="4" id="KW-1133">Transmembrane helix</keyword>
<proteinExistence type="inferred from homology"/>
<evidence type="ECO:0000256" key="5">
    <source>
        <dbReference type="ARBA" id="ARBA00023128"/>
    </source>
</evidence>
<dbReference type="PANTHER" id="PTHR14564">
    <property type="entry name" value="MICOS COMPLEX SUBUNIT MIC26 / MIC27 FAMILY MEMBER"/>
    <property type="match status" value="1"/>
</dbReference>
<accession>A0A915JQ64</accession>
<dbReference type="AlphaFoldDB" id="A0A915JQ64"/>
<evidence type="ECO:0000256" key="3">
    <source>
        <dbReference type="ARBA" id="ARBA00022692"/>
    </source>
</evidence>
<comment type="similarity">
    <text evidence="2">Belongs to the apolipoprotein O/MICOS complex subunit Mic27 family.</text>
</comment>
<protein>
    <recommendedName>
        <fullName evidence="7">MICOS complex subunit</fullName>
    </recommendedName>
</protein>
<dbReference type="GO" id="GO:0042407">
    <property type="term" value="P:cristae formation"/>
    <property type="evidence" value="ECO:0007669"/>
    <property type="project" value="InterPro"/>
</dbReference>
<dbReference type="InterPro" id="IPR033182">
    <property type="entry name" value="MIC26/MIC27_animal"/>
</dbReference>
<evidence type="ECO:0000256" key="6">
    <source>
        <dbReference type="ARBA" id="ARBA00023136"/>
    </source>
</evidence>
<comment type="subunit">
    <text evidence="7">Component of the mitochondrial contact site and cristae organizing system (MICOS) complex.</text>
</comment>
<keyword evidence="3" id="KW-0812">Transmembrane</keyword>
<evidence type="ECO:0000256" key="2">
    <source>
        <dbReference type="ARBA" id="ARBA00010904"/>
    </source>
</evidence>
<evidence type="ECO:0000256" key="7">
    <source>
        <dbReference type="RuleBase" id="RU363021"/>
    </source>
</evidence>
<feature type="compositionally biased region" description="Polar residues" evidence="8">
    <location>
        <begin position="160"/>
        <end position="174"/>
    </location>
</feature>